<proteinExistence type="predicted"/>
<gene>
    <name evidence="1" type="ORF">QR721_04440</name>
</gene>
<dbReference type="EMBL" id="CP129113">
    <property type="protein sequence ID" value="WLV25465.1"/>
    <property type="molecule type" value="Genomic_DNA"/>
</dbReference>
<keyword evidence="2" id="KW-1185">Reference proteome</keyword>
<dbReference type="Proteomes" id="UP001180087">
    <property type="component" value="Chromosome"/>
</dbReference>
<organism evidence="1 2">
    <name type="scientific">Aciduricibacillus chroicocephali</name>
    <dbReference type="NCBI Taxonomy" id="3054939"/>
    <lineage>
        <taxon>Bacteria</taxon>
        <taxon>Bacillati</taxon>
        <taxon>Bacillota</taxon>
        <taxon>Bacilli</taxon>
        <taxon>Bacillales</taxon>
        <taxon>Bacillaceae</taxon>
        <taxon>Aciduricibacillus</taxon>
    </lineage>
</organism>
<sequence>MDLLLEMLADSHPLYLYIGMFITVYCSCQLFQLRFGKLALHSNNDYWRSIHTHEAMMNRDDYVFPSIEALHGWIVLKMKRTDGPDDDSEPSFFLKQQYRQTVNEEEENEKTCIHFFETIQTYLASRSANCHSCRMWSV</sequence>
<protein>
    <submittedName>
        <fullName evidence="1">Uncharacterized protein</fullName>
    </submittedName>
</protein>
<reference evidence="1" key="1">
    <citation type="submission" date="2023-06" db="EMBL/GenBank/DDBJ databases">
        <title>A Treasure from Seagulls: Isolation and Description of Aciduricobacillus qingdaonensis gen. nov., sp. nov., a Rare Obligately Uric Acid-utilizing Member in the Family Bacillaceae.</title>
        <authorList>
            <person name="Liu W."/>
            <person name="Wang B."/>
        </authorList>
    </citation>
    <scope>NUCLEOTIDE SEQUENCE</scope>
    <source>
        <strain evidence="1">44XB</strain>
    </source>
</reference>
<dbReference type="RefSeq" id="WP_348029254.1">
    <property type="nucleotide sequence ID" value="NZ_CP129113.1"/>
</dbReference>
<accession>A0ABY9KXS0</accession>
<name>A0ABY9KXS0_9BACI</name>
<evidence type="ECO:0000313" key="2">
    <source>
        <dbReference type="Proteomes" id="UP001180087"/>
    </source>
</evidence>
<evidence type="ECO:0000313" key="1">
    <source>
        <dbReference type="EMBL" id="WLV25465.1"/>
    </source>
</evidence>